<keyword evidence="7" id="KW-0735">Signal-anchor</keyword>
<dbReference type="FunFam" id="3.40.50.11720:FF:000001">
    <property type="entry name" value="3-deoxy-D-manno-octulosonic acid transferase"/>
    <property type="match status" value="1"/>
</dbReference>
<dbReference type="GO" id="GO:0009245">
    <property type="term" value="P:lipid A biosynthetic process"/>
    <property type="evidence" value="ECO:0007669"/>
    <property type="project" value="TreeGrafter"/>
</dbReference>
<comment type="catalytic activity">
    <reaction evidence="9 12">
        <text>lipid IVA (E. coli) + CMP-3-deoxy-beta-D-manno-octulosonate = alpha-Kdo-(2-&gt;6)-lipid IVA (E. coli) + CMP + H(+)</text>
        <dbReference type="Rhea" id="RHEA:28066"/>
        <dbReference type="ChEBI" id="CHEBI:15378"/>
        <dbReference type="ChEBI" id="CHEBI:58603"/>
        <dbReference type="ChEBI" id="CHEBI:60364"/>
        <dbReference type="ChEBI" id="CHEBI:60377"/>
        <dbReference type="ChEBI" id="CHEBI:85987"/>
        <dbReference type="EC" id="2.4.99.12"/>
    </reaction>
</comment>
<evidence type="ECO:0000256" key="12">
    <source>
        <dbReference type="RuleBase" id="RU365103"/>
    </source>
</evidence>
<evidence type="ECO:0000256" key="1">
    <source>
        <dbReference type="ARBA" id="ARBA00004388"/>
    </source>
</evidence>
<feature type="active site" description="Proton acceptor" evidence="10">
    <location>
        <position position="64"/>
    </location>
</feature>
<dbReference type="GO" id="GO:0005886">
    <property type="term" value="C:plasma membrane"/>
    <property type="evidence" value="ECO:0007669"/>
    <property type="project" value="UniProtKB-SubCell"/>
</dbReference>
<gene>
    <name evidence="14" type="ORF">COA96_07340</name>
</gene>
<sequence>MFRVLYSVIFYLAMPVVLLRLLVRSIKTPNYRHRVAERFAFNAMPAGFDNSKQTIWIHSVSVGETVAAAPLINQLQQKYPETQIFISTMTPTGSDRVKELFGNSVFHSYIPYDLPGASKRIVRKIQPNLLILMETEMWPNLLHYCQKSGAKIVLANARLSEKSANGYARFPGAIKKILDSINYIAAQAQDDVERFIALGVDEARISVSGSLKFNVDIKKPELVSGSLFTSVKNSGRDVLIAASTRDGEEEKVLAAYTHCLRSNASLILLLVPRHPERFDKVARLCQEKGFTLARRSRDQMFDSNAQILLGDSMGEMLHYYGLATIAFVGGSLVNTGCQNVIEPAALGIPIVVGPSQFNFATICKQLEMAGALKTVNDEAELGAYLEHLLADNVKQHEMGEKGRQLVQENQNALPCLLRLLESLYP</sequence>
<comment type="subcellular location">
    <subcellularLocation>
        <location evidence="1">Cell inner membrane</location>
        <topology evidence="1">Single-pass membrane protein</topology>
        <orientation evidence="1">Cytoplasmic side</orientation>
    </subcellularLocation>
    <subcellularLocation>
        <location evidence="12">Cell membrane</location>
    </subcellularLocation>
</comment>
<evidence type="ECO:0000256" key="3">
    <source>
        <dbReference type="ARBA" id="ARBA00006380"/>
    </source>
</evidence>
<dbReference type="Gene3D" id="3.40.50.11720">
    <property type="entry name" value="3-Deoxy-D-manno-octulosonic-acid transferase, N-terminal domain"/>
    <property type="match status" value="1"/>
</dbReference>
<feature type="site" description="Transition state stabilizer" evidence="11">
    <location>
        <position position="212"/>
    </location>
</feature>
<keyword evidence="12" id="KW-0472">Membrane</keyword>
<organism evidence="14 15">
    <name type="scientific">SAR86 cluster bacterium</name>
    <dbReference type="NCBI Taxonomy" id="2030880"/>
    <lineage>
        <taxon>Bacteria</taxon>
        <taxon>Pseudomonadati</taxon>
        <taxon>Pseudomonadota</taxon>
        <taxon>Gammaproteobacteria</taxon>
        <taxon>SAR86 cluster</taxon>
    </lineage>
</organism>
<name>A0A2A5B280_9GAMM</name>
<keyword evidence="12" id="KW-0448">Lipopolysaccharide biosynthesis</keyword>
<dbReference type="Pfam" id="PF04413">
    <property type="entry name" value="Glycos_transf_N"/>
    <property type="match status" value="1"/>
</dbReference>
<feature type="domain" description="3-deoxy-D-manno-octulosonic-acid transferase N-terminal" evidence="13">
    <location>
        <begin position="34"/>
        <end position="214"/>
    </location>
</feature>
<comment type="caution">
    <text evidence="14">The sequence shown here is derived from an EMBL/GenBank/DDBJ whole genome shotgun (WGS) entry which is preliminary data.</text>
</comment>
<dbReference type="SUPFAM" id="SSF53756">
    <property type="entry name" value="UDP-Glycosyltransferase/glycogen phosphorylase"/>
    <property type="match status" value="1"/>
</dbReference>
<evidence type="ECO:0000256" key="9">
    <source>
        <dbReference type="ARBA" id="ARBA00049183"/>
    </source>
</evidence>
<dbReference type="Proteomes" id="UP000218327">
    <property type="component" value="Unassembled WGS sequence"/>
</dbReference>
<evidence type="ECO:0000313" key="15">
    <source>
        <dbReference type="Proteomes" id="UP000218327"/>
    </source>
</evidence>
<dbReference type="EMBL" id="NVVJ01000017">
    <property type="protein sequence ID" value="PCJ25441.1"/>
    <property type="molecule type" value="Genomic_DNA"/>
</dbReference>
<dbReference type="GO" id="GO:0043842">
    <property type="term" value="F:Kdo transferase activity"/>
    <property type="evidence" value="ECO:0007669"/>
    <property type="project" value="UniProtKB-EC"/>
</dbReference>
<feature type="transmembrane region" description="Helical" evidence="12">
    <location>
        <begin position="6"/>
        <end position="23"/>
    </location>
</feature>
<keyword evidence="12" id="KW-0812">Transmembrane</keyword>
<keyword evidence="6 12" id="KW-0808">Transferase</keyword>
<keyword evidence="12" id="KW-1133">Transmembrane helix</keyword>
<dbReference type="PANTHER" id="PTHR42755">
    <property type="entry name" value="3-DEOXY-MANNO-OCTULOSONATE CYTIDYLYLTRANSFERASE"/>
    <property type="match status" value="1"/>
</dbReference>
<comment type="similarity">
    <text evidence="3">Belongs to the glycosyltransferase group 1 family. Glycosyltransferase 30 subfamily.</text>
</comment>
<dbReference type="FunFam" id="3.40.50.2000:FF:000032">
    <property type="entry name" value="3-deoxy-D-manno-octulosonic acid transferase"/>
    <property type="match status" value="1"/>
</dbReference>
<dbReference type="UniPathway" id="UPA00958"/>
<dbReference type="InterPro" id="IPR007507">
    <property type="entry name" value="Glycos_transf_N"/>
</dbReference>
<evidence type="ECO:0000313" key="14">
    <source>
        <dbReference type="EMBL" id="PCJ25441.1"/>
    </source>
</evidence>
<dbReference type="PANTHER" id="PTHR42755:SF1">
    <property type="entry name" value="3-DEOXY-D-MANNO-OCTULOSONIC ACID TRANSFERASE, MITOCHONDRIAL-RELATED"/>
    <property type="match status" value="1"/>
</dbReference>
<evidence type="ECO:0000256" key="10">
    <source>
        <dbReference type="PIRSR" id="PIRSR639901-1"/>
    </source>
</evidence>
<accession>A0A2A5B280</accession>
<evidence type="ECO:0000256" key="8">
    <source>
        <dbReference type="ARBA" id="ARBA00031445"/>
    </source>
</evidence>
<dbReference type="NCBIfam" id="NF004388">
    <property type="entry name" value="PRK05749.1-4"/>
    <property type="match status" value="1"/>
</dbReference>
<feature type="site" description="Transition state stabilizer" evidence="11">
    <location>
        <position position="134"/>
    </location>
</feature>
<evidence type="ECO:0000256" key="6">
    <source>
        <dbReference type="ARBA" id="ARBA00022679"/>
    </source>
</evidence>
<dbReference type="InterPro" id="IPR038107">
    <property type="entry name" value="Glycos_transf_N_sf"/>
</dbReference>
<dbReference type="InterPro" id="IPR039901">
    <property type="entry name" value="Kdotransferase"/>
</dbReference>
<dbReference type="AlphaFoldDB" id="A0A2A5B280"/>
<protein>
    <recommendedName>
        <fullName evidence="5 12">3-deoxy-D-manno-octulosonic acid transferase</fullName>
        <shortName evidence="12">Kdo transferase</shortName>
        <ecNumber evidence="4 12">2.4.99.12</ecNumber>
    </recommendedName>
    <alternativeName>
        <fullName evidence="8 12">Lipid IV(A) 3-deoxy-D-manno-octulosonic acid transferase</fullName>
    </alternativeName>
</protein>
<dbReference type="EC" id="2.4.99.12" evidence="4 12"/>
<dbReference type="Gene3D" id="3.40.50.2000">
    <property type="entry name" value="Glycogen Phosphorylase B"/>
    <property type="match status" value="1"/>
</dbReference>
<reference evidence="15" key="1">
    <citation type="submission" date="2017-08" db="EMBL/GenBank/DDBJ databases">
        <title>A dynamic microbial community with high functional redundancy inhabits the cold, oxic subseafloor aquifer.</title>
        <authorList>
            <person name="Tully B.J."/>
            <person name="Wheat C.G."/>
            <person name="Glazer B.T."/>
            <person name="Huber J.A."/>
        </authorList>
    </citation>
    <scope>NUCLEOTIDE SEQUENCE [LARGE SCALE GENOMIC DNA]</scope>
</reference>
<evidence type="ECO:0000256" key="5">
    <source>
        <dbReference type="ARBA" id="ARBA00019077"/>
    </source>
</evidence>
<evidence type="ECO:0000256" key="2">
    <source>
        <dbReference type="ARBA" id="ARBA00004713"/>
    </source>
</evidence>
<evidence type="ECO:0000256" key="7">
    <source>
        <dbReference type="ARBA" id="ARBA00022968"/>
    </source>
</evidence>
<comment type="pathway">
    <text evidence="2 12">Bacterial outer membrane biogenesis; LPS core biosynthesis.</text>
</comment>
<proteinExistence type="inferred from homology"/>
<evidence type="ECO:0000256" key="11">
    <source>
        <dbReference type="PIRSR" id="PIRSR639901-2"/>
    </source>
</evidence>
<evidence type="ECO:0000259" key="13">
    <source>
        <dbReference type="Pfam" id="PF04413"/>
    </source>
</evidence>
<dbReference type="GO" id="GO:0009244">
    <property type="term" value="P:lipopolysaccharide core region biosynthetic process"/>
    <property type="evidence" value="ECO:0007669"/>
    <property type="project" value="UniProtKB-UniRule"/>
</dbReference>
<keyword evidence="12" id="KW-1003">Cell membrane</keyword>
<evidence type="ECO:0000256" key="4">
    <source>
        <dbReference type="ARBA" id="ARBA00012621"/>
    </source>
</evidence>
<comment type="function">
    <text evidence="12">Involved in lipopolysaccharide (LPS) biosynthesis. Catalyzes the transfer of 3-deoxy-D-manno-octulosonate (Kdo) residue(s) from CMP-Kdo to lipid IV(A), the tetraacyldisaccharide-1,4'-bisphosphate precursor of lipid A.</text>
</comment>